<dbReference type="GO" id="GO:0045040">
    <property type="term" value="P:protein insertion into mitochondrial outer membrane"/>
    <property type="evidence" value="ECO:0007669"/>
    <property type="project" value="TreeGrafter"/>
</dbReference>
<proteinExistence type="predicted"/>
<dbReference type="InterPro" id="IPR013262">
    <property type="entry name" value="OMP_MIM1/TOM13_mt"/>
</dbReference>
<name>A0A9W9IS40_9EURO</name>
<dbReference type="PANTHER" id="PTHR28241">
    <property type="entry name" value="MITOCHONDRIAL IMPORT PROTEIN 1"/>
    <property type="match status" value="1"/>
</dbReference>
<reference evidence="2" key="1">
    <citation type="submission" date="2022-11" db="EMBL/GenBank/DDBJ databases">
        <authorList>
            <person name="Petersen C."/>
        </authorList>
    </citation>
    <scope>NUCLEOTIDE SEQUENCE</scope>
    <source>
        <strain evidence="2">IBT 21917</strain>
    </source>
</reference>
<feature type="region of interest" description="Disordered" evidence="1">
    <location>
        <begin position="1"/>
        <end position="37"/>
    </location>
</feature>
<evidence type="ECO:0000256" key="1">
    <source>
        <dbReference type="SAM" id="MobiDB-lite"/>
    </source>
</evidence>
<organism evidence="2 3">
    <name type="scientific">Penicillium capsulatum</name>
    <dbReference type="NCBI Taxonomy" id="69766"/>
    <lineage>
        <taxon>Eukaryota</taxon>
        <taxon>Fungi</taxon>
        <taxon>Dikarya</taxon>
        <taxon>Ascomycota</taxon>
        <taxon>Pezizomycotina</taxon>
        <taxon>Eurotiomycetes</taxon>
        <taxon>Eurotiomycetidae</taxon>
        <taxon>Eurotiales</taxon>
        <taxon>Aspergillaceae</taxon>
        <taxon>Penicillium</taxon>
    </lineage>
</organism>
<dbReference type="OrthoDB" id="5529571at2759"/>
<dbReference type="PANTHER" id="PTHR28241:SF1">
    <property type="entry name" value="MITOCHONDRIAL IMPORT PROTEIN 1"/>
    <property type="match status" value="1"/>
</dbReference>
<evidence type="ECO:0000313" key="2">
    <source>
        <dbReference type="EMBL" id="KAJ5182937.1"/>
    </source>
</evidence>
<evidence type="ECO:0000313" key="3">
    <source>
        <dbReference type="Proteomes" id="UP001146351"/>
    </source>
</evidence>
<dbReference type="AlphaFoldDB" id="A0A9W9IS40"/>
<feature type="region of interest" description="Disordered" evidence="1">
    <location>
        <begin position="101"/>
        <end position="125"/>
    </location>
</feature>
<accession>A0A9W9IS40</accession>
<dbReference type="EMBL" id="JAPQKO010000001">
    <property type="protein sequence ID" value="KAJ5182937.1"/>
    <property type="molecule type" value="Genomic_DNA"/>
</dbReference>
<reference evidence="2" key="2">
    <citation type="journal article" date="2023" name="IMA Fungus">
        <title>Comparative genomic study of the Penicillium genus elucidates a diverse pangenome and 15 lateral gene transfer events.</title>
        <authorList>
            <person name="Petersen C."/>
            <person name="Sorensen T."/>
            <person name="Nielsen M.R."/>
            <person name="Sondergaard T.E."/>
            <person name="Sorensen J.L."/>
            <person name="Fitzpatrick D.A."/>
            <person name="Frisvad J.C."/>
            <person name="Nielsen K.L."/>
        </authorList>
    </citation>
    <scope>NUCLEOTIDE SEQUENCE</scope>
    <source>
        <strain evidence="2">IBT 21917</strain>
    </source>
</reference>
<keyword evidence="3" id="KW-1185">Reference proteome</keyword>
<dbReference type="GO" id="GO:0005741">
    <property type="term" value="C:mitochondrial outer membrane"/>
    <property type="evidence" value="ECO:0007669"/>
    <property type="project" value="InterPro"/>
</dbReference>
<protein>
    <submittedName>
        <fullName evidence="2">Outer membrane protein MIM1/TOM13 mitochondrial</fullName>
    </submittedName>
</protein>
<gene>
    <name evidence="2" type="ORF">N7492_000553</name>
</gene>
<feature type="compositionally biased region" description="Acidic residues" evidence="1">
    <location>
        <begin position="15"/>
        <end position="28"/>
    </location>
</feature>
<comment type="caution">
    <text evidence="2">The sequence shown here is derived from an EMBL/GenBank/DDBJ whole genome shotgun (WGS) entry which is preliminary data.</text>
</comment>
<sequence>MSSVPPIEPFRLFDDEIDEDSPSADDELSPTPSSTASSRVVLYNQPSVWGLLRGAAINFLFPFINGMMLGFGELFAHELAFRLGWQNTRVLPVRRRRQGRNWVHKRDGPKPGVAAAGLGDISALE</sequence>
<dbReference type="Pfam" id="PF08219">
    <property type="entry name" value="TOM13"/>
    <property type="match status" value="1"/>
</dbReference>
<dbReference type="GO" id="GO:0070096">
    <property type="term" value="P:mitochondrial outer membrane translocase complex assembly"/>
    <property type="evidence" value="ECO:0007669"/>
    <property type="project" value="TreeGrafter"/>
</dbReference>
<dbReference type="Proteomes" id="UP001146351">
    <property type="component" value="Unassembled WGS sequence"/>
</dbReference>